<evidence type="ECO:0000256" key="7">
    <source>
        <dbReference type="ARBA" id="ARBA00022840"/>
    </source>
</evidence>
<evidence type="ECO:0000256" key="8">
    <source>
        <dbReference type="ARBA" id="ARBA00022917"/>
    </source>
</evidence>
<dbReference type="HAMAP" id="MF_00022">
    <property type="entry name" value="Glu_tRNA_synth_type1"/>
    <property type="match status" value="1"/>
</dbReference>
<dbReference type="NCBIfam" id="TIGR00464">
    <property type="entry name" value="gltX_bact"/>
    <property type="match status" value="1"/>
</dbReference>
<dbReference type="PANTHER" id="PTHR43311">
    <property type="entry name" value="GLUTAMATE--TRNA LIGASE"/>
    <property type="match status" value="1"/>
</dbReference>
<organism evidence="13 14">
    <name type="scientific">Candidatus Erwinia haradaeae</name>
    <dbReference type="NCBI Taxonomy" id="1922217"/>
    <lineage>
        <taxon>Bacteria</taxon>
        <taxon>Pseudomonadati</taxon>
        <taxon>Pseudomonadota</taxon>
        <taxon>Gammaproteobacteria</taxon>
        <taxon>Enterobacterales</taxon>
        <taxon>Erwiniaceae</taxon>
        <taxon>Erwinia</taxon>
    </lineage>
</organism>
<dbReference type="RefSeq" id="WP_197094932.1">
    <property type="nucleotide sequence ID" value="NZ_LR217705.1"/>
</dbReference>
<comment type="function">
    <text evidence="10">Catalyzes the attachment of glutamate to tRNA(Glu) in a two-step reaction: glutamate is first activated by ATP to form Glu-AMP and then transferred to the acceptor end of tRNA(Glu).</text>
</comment>
<dbReference type="Gene3D" id="1.10.10.350">
    <property type="match status" value="1"/>
</dbReference>
<dbReference type="Pfam" id="PF00749">
    <property type="entry name" value="tRNA-synt_1c"/>
    <property type="match status" value="1"/>
</dbReference>
<feature type="domain" description="Glutamyl/glutaminyl-tRNA synthetase class Ib catalytic" evidence="11">
    <location>
        <begin position="2"/>
        <end position="305"/>
    </location>
</feature>
<evidence type="ECO:0000256" key="6">
    <source>
        <dbReference type="ARBA" id="ARBA00022741"/>
    </source>
</evidence>
<evidence type="ECO:0000256" key="2">
    <source>
        <dbReference type="ARBA" id="ARBA00007894"/>
    </source>
</evidence>
<feature type="short sequence motif" description="'HIGH' region" evidence="10">
    <location>
        <begin position="9"/>
        <end position="19"/>
    </location>
</feature>
<dbReference type="EC" id="6.1.1.17" evidence="10"/>
<dbReference type="EMBL" id="LR217705">
    <property type="protein sequence ID" value="VFP80174.1"/>
    <property type="molecule type" value="Genomic_DNA"/>
</dbReference>
<dbReference type="InterPro" id="IPR020751">
    <property type="entry name" value="aa-tRNA-synth_I_codon-bd_sub2"/>
</dbReference>
<keyword evidence="5 10" id="KW-0436">Ligase</keyword>
<keyword evidence="6 10" id="KW-0547">Nucleotide-binding</keyword>
<evidence type="ECO:0000256" key="5">
    <source>
        <dbReference type="ARBA" id="ARBA00022598"/>
    </source>
</evidence>
<dbReference type="GO" id="GO:0005829">
    <property type="term" value="C:cytosol"/>
    <property type="evidence" value="ECO:0007669"/>
    <property type="project" value="TreeGrafter"/>
</dbReference>
<evidence type="ECO:0000256" key="3">
    <source>
        <dbReference type="ARBA" id="ARBA00011245"/>
    </source>
</evidence>
<feature type="short sequence motif" description="'KMSKS' region" evidence="10">
    <location>
        <begin position="237"/>
        <end position="241"/>
    </location>
</feature>
<dbReference type="SUPFAM" id="SSF48163">
    <property type="entry name" value="An anticodon-binding domain of class I aminoacyl-tRNA synthetases"/>
    <property type="match status" value="1"/>
</dbReference>
<dbReference type="Gene3D" id="3.40.50.620">
    <property type="entry name" value="HUPs"/>
    <property type="match status" value="1"/>
</dbReference>
<gene>
    <name evidence="10 13" type="primary">gltX</name>
    <name evidence="13" type="ORF">ERCISPPS3390_123</name>
</gene>
<dbReference type="Pfam" id="PF19269">
    <property type="entry name" value="Anticodon_2"/>
    <property type="match status" value="1"/>
</dbReference>
<feature type="domain" description="Aminoacyl-tRNA synthetase class I anticodon-binding" evidence="12">
    <location>
        <begin position="327"/>
        <end position="464"/>
    </location>
</feature>
<proteinExistence type="inferred from homology"/>
<comment type="subcellular location">
    <subcellularLocation>
        <location evidence="1 10">Cytoplasm</location>
    </subcellularLocation>
</comment>
<dbReference type="GO" id="GO:0005524">
    <property type="term" value="F:ATP binding"/>
    <property type="evidence" value="ECO:0007669"/>
    <property type="project" value="UniProtKB-UniRule"/>
</dbReference>
<dbReference type="CDD" id="cd00808">
    <property type="entry name" value="GluRS_core"/>
    <property type="match status" value="1"/>
</dbReference>
<comment type="caution">
    <text evidence="10">Lacks conserved residue(s) required for the propagation of feature annotation.</text>
</comment>
<protein>
    <recommendedName>
        <fullName evidence="10">Glutamate--tRNA ligase</fullName>
        <ecNumber evidence="10">6.1.1.17</ecNumber>
    </recommendedName>
    <alternativeName>
        <fullName evidence="10">Glutamyl-tRNA synthetase</fullName>
        <shortName evidence="10">GluRS</shortName>
    </alternativeName>
</protein>
<evidence type="ECO:0000256" key="4">
    <source>
        <dbReference type="ARBA" id="ARBA00022490"/>
    </source>
</evidence>
<keyword evidence="4 10" id="KW-0963">Cytoplasm</keyword>
<evidence type="ECO:0000259" key="11">
    <source>
        <dbReference type="Pfam" id="PF00749"/>
    </source>
</evidence>
<feature type="binding site" evidence="10">
    <location>
        <position position="240"/>
    </location>
    <ligand>
        <name>ATP</name>
        <dbReference type="ChEBI" id="CHEBI:30616"/>
    </ligand>
</feature>
<dbReference type="InterPro" id="IPR045462">
    <property type="entry name" value="aa-tRNA-synth_I_cd-bd"/>
</dbReference>
<dbReference type="Proteomes" id="UP000294338">
    <property type="component" value="Chromosome 1"/>
</dbReference>
<dbReference type="InterPro" id="IPR008925">
    <property type="entry name" value="aa_tRNA-synth_I_cd-bd_sf"/>
</dbReference>
<keyword evidence="9 10" id="KW-0030">Aminoacyl-tRNA synthetase</keyword>
<dbReference type="GO" id="GO:0004818">
    <property type="term" value="F:glutamate-tRNA ligase activity"/>
    <property type="evidence" value="ECO:0007669"/>
    <property type="project" value="UniProtKB-UniRule"/>
</dbReference>
<evidence type="ECO:0000256" key="1">
    <source>
        <dbReference type="ARBA" id="ARBA00004496"/>
    </source>
</evidence>
<dbReference type="InterPro" id="IPR020058">
    <property type="entry name" value="Glu/Gln-tRNA-synth_Ib_cat-dom"/>
</dbReference>
<comment type="catalytic activity">
    <reaction evidence="10">
        <text>tRNA(Glu) + L-glutamate + ATP = L-glutamyl-tRNA(Glu) + AMP + diphosphate</text>
        <dbReference type="Rhea" id="RHEA:23540"/>
        <dbReference type="Rhea" id="RHEA-COMP:9663"/>
        <dbReference type="Rhea" id="RHEA-COMP:9680"/>
        <dbReference type="ChEBI" id="CHEBI:29985"/>
        <dbReference type="ChEBI" id="CHEBI:30616"/>
        <dbReference type="ChEBI" id="CHEBI:33019"/>
        <dbReference type="ChEBI" id="CHEBI:78442"/>
        <dbReference type="ChEBI" id="CHEBI:78520"/>
        <dbReference type="ChEBI" id="CHEBI:456215"/>
        <dbReference type="EC" id="6.1.1.17"/>
    </reaction>
</comment>
<dbReference type="SUPFAM" id="SSF52374">
    <property type="entry name" value="Nucleotidylyl transferase"/>
    <property type="match status" value="1"/>
</dbReference>
<dbReference type="FunFam" id="3.40.50.620:FF:000007">
    <property type="entry name" value="Glutamate--tRNA ligase"/>
    <property type="match status" value="1"/>
</dbReference>
<dbReference type="PANTHER" id="PTHR43311:SF2">
    <property type="entry name" value="GLUTAMATE--TRNA LIGASE, MITOCHONDRIAL-RELATED"/>
    <property type="match status" value="1"/>
</dbReference>
<dbReference type="PRINTS" id="PR00987">
    <property type="entry name" value="TRNASYNTHGLU"/>
</dbReference>
<dbReference type="InterPro" id="IPR033910">
    <property type="entry name" value="GluRS_core"/>
</dbReference>
<dbReference type="InterPro" id="IPR001412">
    <property type="entry name" value="aa-tRNA-synth_I_CS"/>
</dbReference>
<comment type="subunit">
    <text evidence="3 10">Monomer.</text>
</comment>
<dbReference type="GO" id="GO:0006424">
    <property type="term" value="P:glutamyl-tRNA aminoacylation"/>
    <property type="evidence" value="ECO:0007669"/>
    <property type="project" value="UniProtKB-UniRule"/>
</dbReference>
<dbReference type="GO" id="GO:0000049">
    <property type="term" value="F:tRNA binding"/>
    <property type="evidence" value="ECO:0007669"/>
    <property type="project" value="InterPro"/>
</dbReference>
<evidence type="ECO:0000313" key="14">
    <source>
        <dbReference type="Proteomes" id="UP000294338"/>
    </source>
</evidence>
<dbReference type="AlphaFoldDB" id="A0A451D3D2"/>
<dbReference type="InterPro" id="IPR014729">
    <property type="entry name" value="Rossmann-like_a/b/a_fold"/>
</dbReference>
<evidence type="ECO:0000313" key="13">
    <source>
        <dbReference type="EMBL" id="VFP80174.1"/>
    </source>
</evidence>
<evidence type="ECO:0000259" key="12">
    <source>
        <dbReference type="Pfam" id="PF19269"/>
    </source>
</evidence>
<dbReference type="GO" id="GO:0008270">
    <property type="term" value="F:zinc ion binding"/>
    <property type="evidence" value="ECO:0007669"/>
    <property type="project" value="InterPro"/>
</dbReference>
<dbReference type="InterPro" id="IPR000924">
    <property type="entry name" value="Glu/Gln-tRNA-synth"/>
</dbReference>
<comment type="similarity">
    <text evidence="2 10">Belongs to the class-I aminoacyl-tRNA synthetase family. Glutamate--tRNA ligase type 1 subfamily.</text>
</comment>
<evidence type="ECO:0000256" key="10">
    <source>
        <dbReference type="HAMAP-Rule" id="MF_00022"/>
    </source>
</evidence>
<keyword evidence="8 10" id="KW-0648">Protein biosynthesis</keyword>
<evidence type="ECO:0000256" key="9">
    <source>
        <dbReference type="ARBA" id="ARBA00023146"/>
    </source>
</evidence>
<dbReference type="InterPro" id="IPR049940">
    <property type="entry name" value="GluQ/Sye"/>
</dbReference>
<dbReference type="PROSITE" id="PS00178">
    <property type="entry name" value="AA_TRNA_LIGASE_I"/>
    <property type="match status" value="1"/>
</dbReference>
<accession>A0A451D3D2</accession>
<sequence>MKIKTRFSPSPTGDLHLGGARTALYSWLFARYHNGTFVLRIEDTDLQRSNKNSSTAIMEDLRWLNLDWDEGPYYQTKRLNRYNEIINQMLKDNTAYKCYCSKERLDELRENQMAIGKKPQYDGYCRANNKEPIDHKKYVVRFKNPKEGSVVFDDKIHGRIEFKNQELDDLIIRRSDGSPTYNFCVVIDDSDMDITHVIRGVDHINNTPRQINIFKAIGAAIPIYAHVSMILDANGKKLSKREGALKIMQYRNEGYLPEALLNYLVRLGWSFGNREILNLNEMKELFTLEGISKSPSAMNITKLQWLNQHYIKNLPKKYITTHLQWQMQSENINTEHGPKLEDIITLLGNRCNTLKEMASACRYFYEKLKGYHIGAANKYFHNQANTSQQSLEAMRTELTSIIYWTPIEVQNAIRRASNKIVGGIRTIGMPVRVAITGSPESPALDITLYTIGQKRCILRINEALAYIKRHKSL</sequence>
<dbReference type="InterPro" id="IPR004527">
    <property type="entry name" value="Glu-tRNA-ligase_bac/mito"/>
</dbReference>
<keyword evidence="7 10" id="KW-0067">ATP-binding</keyword>
<name>A0A451D3D2_9GAMM</name>
<reference evidence="13 14" key="1">
    <citation type="submission" date="2019-02" db="EMBL/GenBank/DDBJ databases">
        <authorList>
            <person name="Manzano-Marin A."/>
            <person name="Manzano-Marin A."/>
        </authorList>
    </citation>
    <scope>NUCLEOTIDE SEQUENCE [LARGE SCALE GENOMIC DNA]</scope>
    <source>
        <strain evidence="13 14">ErCisplendens/pseudotsugae</strain>
    </source>
</reference>